<dbReference type="EMBL" id="KI964583">
    <property type="protein sequence ID" value="EUC34899.1"/>
    <property type="molecule type" value="Genomic_DNA"/>
</dbReference>
<name>W6YH38_COCC2</name>
<dbReference type="KEGG" id="bze:COCCADRAFT_92130"/>
<feature type="region of interest" description="Disordered" evidence="1">
    <location>
        <begin position="1"/>
        <end position="26"/>
    </location>
</feature>
<dbReference type="AlphaFoldDB" id="W6YH38"/>
<gene>
    <name evidence="2" type="ORF">COCCADRAFT_92130</name>
</gene>
<sequence length="67" mass="7561">MSNRLVRAQDAREQNSNTRDIPLTPIPMTTLRKTIHRVHTNLPFTQSTPSGNLYPPLASSLAHKRDP</sequence>
<organism evidence="2 3">
    <name type="scientific">Cochliobolus carbonum (strain 26-R-13)</name>
    <name type="common">Maize leaf spot fungus</name>
    <name type="synonym">Bipolaris zeicola</name>
    <dbReference type="NCBI Taxonomy" id="930089"/>
    <lineage>
        <taxon>Eukaryota</taxon>
        <taxon>Fungi</taxon>
        <taxon>Dikarya</taxon>
        <taxon>Ascomycota</taxon>
        <taxon>Pezizomycotina</taxon>
        <taxon>Dothideomycetes</taxon>
        <taxon>Pleosporomycetidae</taxon>
        <taxon>Pleosporales</taxon>
        <taxon>Pleosporineae</taxon>
        <taxon>Pleosporaceae</taxon>
        <taxon>Bipolaris</taxon>
    </lineage>
</organism>
<feature type="region of interest" description="Disordered" evidence="1">
    <location>
        <begin position="42"/>
        <end position="67"/>
    </location>
</feature>
<keyword evidence="3" id="KW-1185">Reference proteome</keyword>
<evidence type="ECO:0000313" key="2">
    <source>
        <dbReference type="EMBL" id="EUC34899.1"/>
    </source>
</evidence>
<evidence type="ECO:0000313" key="3">
    <source>
        <dbReference type="Proteomes" id="UP000053841"/>
    </source>
</evidence>
<dbReference type="HOGENOM" id="CLU_2811972_0_0_1"/>
<evidence type="ECO:0000256" key="1">
    <source>
        <dbReference type="SAM" id="MobiDB-lite"/>
    </source>
</evidence>
<reference evidence="2 3" key="1">
    <citation type="journal article" date="2013" name="PLoS Genet.">
        <title>Comparative genome structure, secondary metabolite, and effector coding capacity across Cochliobolus pathogens.</title>
        <authorList>
            <person name="Condon B.J."/>
            <person name="Leng Y."/>
            <person name="Wu D."/>
            <person name="Bushley K.E."/>
            <person name="Ohm R.A."/>
            <person name="Otillar R."/>
            <person name="Martin J."/>
            <person name="Schackwitz W."/>
            <person name="Grimwood J."/>
            <person name="MohdZainudin N."/>
            <person name="Xue C."/>
            <person name="Wang R."/>
            <person name="Manning V.A."/>
            <person name="Dhillon B."/>
            <person name="Tu Z.J."/>
            <person name="Steffenson B.J."/>
            <person name="Salamov A."/>
            <person name="Sun H."/>
            <person name="Lowry S."/>
            <person name="LaButti K."/>
            <person name="Han J."/>
            <person name="Copeland A."/>
            <person name="Lindquist E."/>
            <person name="Barry K."/>
            <person name="Schmutz J."/>
            <person name="Baker S.E."/>
            <person name="Ciuffetti L.M."/>
            <person name="Grigoriev I.V."/>
            <person name="Zhong S."/>
            <person name="Turgeon B.G."/>
        </authorList>
    </citation>
    <scope>NUCLEOTIDE SEQUENCE [LARGE SCALE GENOMIC DNA]</scope>
    <source>
        <strain evidence="2 3">26-R-13</strain>
    </source>
</reference>
<accession>W6YH38</accession>
<dbReference type="GeneID" id="19153313"/>
<dbReference type="Proteomes" id="UP000053841">
    <property type="component" value="Unassembled WGS sequence"/>
</dbReference>
<proteinExistence type="predicted"/>
<feature type="compositionally biased region" description="Polar residues" evidence="1">
    <location>
        <begin position="42"/>
        <end position="51"/>
    </location>
</feature>
<dbReference type="RefSeq" id="XP_007710758.1">
    <property type="nucleotide sequence ID" value="XM_007712568.1"/>
</dbReference>
<protein>
    <submittedName>
        <fullName evidence="2">Uncharacterized protein</fullName>
    </submittedName>
</protein>